<feature type="transmembrane region" description="Helical" evidence="2">
    <location>
        <begin position="17"/>
        <end position="35"/>
    </location>
</feature>
<keyword evidence="2" id="KW-0472">Membrane</keyword>
<gene>
    <name evidence="3" type="ORF">SAMN05660703_2321</name>
</gene>
<keyword evidence="2" id="KW-0812">Transmembrane</keyword>
<reference evidence="4" key="1">
    <citation type="submission" date="2017-04" db="EMBL/GenBank/DDBJ databases">
        <authorList>
            <person name="Varghese N."/>
            <person name="Submissions S."/>
        </authorList>
    </citation>
    <scope>NUCLEOTIDE SEQUENCE [LARGE SCALE GENOMIC DNA]</scope>
    <source>
        <strain evidence="4">DSM 21164</strain>
    </source>
</reference>
<sequence length="739" mass="84667">MGLGKELLYKFKYRWQLILYAEVLIYAIGVFALLYGVFLNSVLAIISALVVAVIVTFIKQPWTKDINKTVGFIDANLKEATYSSGLLLVSDQELTSLSKLQQYKVSQEIKSKLQTLTPPNTIRRALLVSCLLIIIGGLGYKTNVFKGFSNPLLNAKEKSKIIFTPIDSVFKNAVLKPELSSQKITIAAPNYARVAKITTENPNVKALVNSSVSWELSFDKKVSEVIMELNGKTQPLELTEDSYYIKLQVMESGIYNFRFKDLNRNTYLSDLYSIEAVEDEAPKVEISGIPQYSYFDFGQDNQIQFTTSLIDDYGIDDAYIIATVSKGTGESVKFREEKISFNNEIKKGAKQLQLGKKIRLNDLKMEMGDELYFYVEVFDQKQPKPNRSRSETFFAVIKDTSTNLFAVEGALGVDQMPDYFRSQRQLIIDTEKLIKERSKLTKEDFKFKSNELGFDQKALRLKYGQFMGDESEMDVAPNEMENEEEHDQESENHEDDDPLEKYTHDHDGANEQHLVPEKAEEKEDPLHDYIHNHSDPEEAALFEESLKTKLRKALNIMWDAELHLRLYNPEKSLPYQYQALKLIQEIKNSARIYVHRIGFDPPPIKEDKRLTGDIKGIKNYQKTASNSFEQEFVNIRRAIVRLDEFINTNGNYEKSDAILFQMAGNELALKAIEEPGKYLTTLQKIKTISENKMHSKSEYNAIQKVLLALLPETEKQPGSKQDFKNEINSLFLNKLTGYE</sequence>
<dbReference type="EMBL" id="FWXO01000003">
    <property type="protein sequence ID" value="SMC65856.1"/>
    <property type="molecule type" value="Genomic_DNA"/>
</dbReference>
<feature type="region of interest" description="Disordered" evidence="1">
    <location>
        <begin position="477"/>
        <end position="506"/>
    </location>
</feature>
<dbReference type="Proteomes" id="UP000192360">
    <property type="component" value="Unassembled WGS sequence"/>
</dbReference>
<dbReference type="AlphaFoldDB" id="A0A1W2AYT7"/>
<feature type="transmembrane region" description="Helical" evidence="2">
    <location>
        <begin position="41"/>
        <end position="58"/>
    </location>
</feature>
<name>A0A1W2AYT7_9FLAO</name>
<evidence type="ECO:0000313" key="3">
    <source>
        <dbReference type="EMBL" id="SMC65856.1"/>
    </source>
</evidence>
<evidence type="ECO:0000313" key="4">
    <source>
        <dbReference type="Proteomes" id="UP000192360"/>
    </source>
</evidence>
<dbReference type="STRING" id="504486.SAMN05660703_2321"/>
<evidence type="ECO:0000256" key="2">
    <source>
        <dbReference type="SAM" id="Phobius"/>
    </source>
</evidence>
<organism evidence="3 4">
    <name type="scientific">Cellulophaga tyrosinoxydans</name>
    <dbReference type="NCBI Taxonomy" id="504486"/>
    <lineage>
        <taxon>Bacteria</taxon>
        <taxon>Pseudomonadati</taxon>
        <taxon>Bacteroidota</taxon>
        <taxon>Flavobacteriia</taxon>
        <taxon>Flavobacteriales</taxon>
        <taxon>Flavobacteriaceae</taxon>
        <taxon>Cellulophaga</taxon>
    </lineage>
</organism>
<proteinExistence type="predicted"/>
<accession>A0A1W2AYT7</accession>
<dbReference type="RefSeq" id="WP_084061645.1">
    <property type="nucleotide sequence ID" value="NZ_FWXO01000003.1"/>
</dbReference>
<feature type="compositionally biased region" description="Acidic residues" evidence="1">
    <location>
        <begin position="480"/>
        <end position="498"/>
    </location>
</feature>
<protein>
    <recommendedName>
        <fullName evidence="5">Tryptophan-rich sensory protein</fullName>
    </recommendedName>
</protein>
<keyword evidence="2" id="KW-1133">Transmembrane helix</keyword>
<evidence type="ECO:0000256" key="1">
    <source>
        <dbReference type="SAM" id="MobiDB-lite"/>
    </source>
</evidence>
<evidence type="ECO:0008006" key="5">
    <source>
        <dbReference type="Google" id="ProtNLM"/>
    </source>
</evidence>
<keyword evidence="4" id="KW-1185">Reference proteome</keyword>